<dbReference type="GO" id="GO:0004640">
    <property type="term" value="F:phosphoribosylanthranilate isomerase activity"/>
    <property type="evidence" value="ECO:0007669"/>
    <property type="project" value="UniProtKB-UniRule"/>
</dbReference>
<reference evidence="20 21" key="1">
    <citation type="submission" date="2016-11" db="EMBL/GenBank/DDBJ databases">
        <title>Description of two novel members of the family Erysipelotrichaceae: Ileibacterium lipovorans gen. nov., sp. nov. and Dubosiella newyorkensis, gen. nov., sp. nov.</title>
        <authorList>
            <person name="Cox L.M."/>
            <person name="Sohn J."/>
            <person name="Tyrrell K.L."/>
            <person name="Citron D.M."/>
            <person name="Lawson P.A."/>
            <person name="Patel N.B."/>
            <person name="Iizumi T."/>
            <person name="Perez-Perez G.I."/>
            <person name="Goldstein E.J."/>
            <person name="Blaser M.J."/>
        </authorList>
    </citation>
    <scope>NUCLEOTIDE SEQUENCE [LARGE SCALE GENOMIC DNA]</scope>
    <source>
        <strain evidence="20 21">NYU-BL-A3</strain>
    </source>
</reference>
<evidence type="ECO:0000256" key="5">
    <source>
        <dbReference type="ARBA" id="ARBA00007902"/>
    </source>
</evidence>
<keyword evidence="10 16" id="KW-0822">Tryptophan biosynthesis</keyword>
<dbReference type="GO" id="GO:0000162">
    <property type="term" value="P:L-tryptophan biosynthetic process"/>
    <property type="evidence" value="ECO:0007669"/>
    <property type="project" value="UniProtKB-UniRule"/>
</dbReference>
<dbReference type="InterPro" id="IPR001468">
    <property type="entry name" value="Indole-3-GlycerolPSynthase_CS"/>
</dbReference>
<comment type="similarity">
    <text evidence="6 16">Belongs to the TrpC family.</text>
</comment>
<dbReference type="Pfam" id="PF00697">
    <property type="entry name" value="PRAI"/>
    <property type="match status" value="1"/>
</dbReference>
<accession>A0A1U7NGT8</accession>
<comment type="catalytic activity">
    <reaction evidence="1 17">
        <text>N-(5-phospho-beta-D-ribosyl)anthranilate = 1-(2-carboxyphenylamino)-1-deoxy-D-ribulose 5-phosphate</text>
        <dbReference type="Rhea" id="RHEA:21540"/>
        <dbReference type="ChEBI" id="CHEBI:18277"/>
        <dbReference type="ChEBI" id="CHEBI:58613"/>
        <dbReference type="EC" id="5.3.1.24"/>
    </reaction>
</comment>
<evidence type="ECO:0000256" key="10">
    <source>
        <dbReference type="ARBA" id="ARBA00022822"/>
    </source>
</evidence>
<evidence type="ECO:0000256" key="6">
    <source>
        <dbReference type="ARBA" id="ARBA00008737"/>
    </source>
</evidence>
<dbReference type="PANTHER" id="PTHR22854:SF2">
    <property type="entry name" value="INDOLE-3-GLYCEROL-PHOSPHATE SYNTHASE"/>
    <property type="match status" value="1"/>
</dbReference>
<comment type="similarity">
    <text evidence="17">Belongs to the TrpF family.</text>
</comment>
<evidence type="ECO:0000256" key="3">
    <source>
        <dbReference type="ARBA" id="ARBA00004664"/>
    </source>
</evidence>
<dbReference type="Pfam" id="PF00218">
    <property type="entry name" value="IGPS"/>
    <property type="match status" value="1"/>
</dbReference>
<dbReference type="SUPFAM" id="SSF51366">
    <property type="entry name" value="Ribulose-phoshate binding barrel"/>
    <property type="match status" value="2"/>
</dbReference>
<evidence type="ECO:0000256" key="9">
    <source>
        <dbReference type="ARBA" id="ARBA00022793"/>
    </source>
</evidence>
<evidence type="ECO:0000256" key="2">
    <source>
        <dbReference type="ARBA" id="ARBA00001633"/>
    </source>
</evidence>
<dbReference type="HAMAP" id="MF_00135">
    <property type="entry name" value="PRAI"/>
    <property type="match status" value="1"/>
</dbReference>
<keyword evidence="13 16" id="KW-0456">Lyase</keyword>
<dbReference type="InterPro" id="IPR013785">
    <property type="entry name" value="Aldolase_TIM"/>
</dbReference>
<keyword evidence="9 16" id="KW-0210">Decarboxylase</keyword>
<dbReference type="PANTHER" id="PTHR22854">
    <property type="entry name" value="TRYPTOPHAN BIOSYNTHESIS PROTEIN"/>
    <property type="match status" value="1"/>
</dbReference>
<feature type="domain" description="Indole-3-glycerol phosphate synthase" evidence="18">
    <location>
        <begin position="34"/>
        <end position="271"/>
    </location>
</feature>
<comment type="function">
    <text evidence="15">Bifunctional enzyme that catalyzes two sequential steps of tryptophan biosynthetic pathway. The first reaction is catalyzed by the isomerase, coded by the TrpF domain; the second reaction is catalyzed by the synthase, coded by the TrpC domain.</text>
</comment>
<dbReference type="FunFam" id="3.20.20.70:FF:000024">
    <property type="entry name" value="Indole-3-glycerol phosphate synthase"/>
    <property type="match status" value="1"/>
</dbReference>
<organism evidence="20 21">
    <name type="scientific">Ileibacterium valens</name>
    <dbReference type="NCBI Taxonomy" id="1862668"/>
    <lineage>
        <taxon>Bacteria</taxon>
        <taxon>Bacillati</taxon>
        <taxon>Bacillota</taxon>
        <taxon>Erysipelotrichia</taxon>
        <taxon>Erysipelotrichales</taxon>
        <taxon>Erysipelotrichaceae</taxon>
        <taxon>Ileibacterium</taxon>
    </lineage>
</organism>
<feature type="domain" description="N-(5'phosphoribosyl) anthranilate isomerase (PRAI)" evidence="19">
    <location>
        <begin position="297"/>
        <end position="489"/>
    </location>
</feature>
<dbReference type="GeneID" id="82202555"/>
<dbReference type="EMBL" id="MPJW01000105">
    <property type="protein sequence ID" value="OLU40537.1"/>
    <property type="molecule type" value="Genomic_DNA"/>
</dbReference>
<comment type="catalytic activity">
    <reaction evidence="2 16">
        <text>1-(2-carboxyphenylamino)-1-deoxy-D-ribulose 5-phosphate + H(+) = (1S,2R)-1-C-(indol-3-yl)glycerol 3-phosphate + CO2 + H2O</text>
        <dbReference type="Rhea" id="RHEA:23476"/>
        <dbReference type="ChEBI" id="CHEBI:15377"/>
        <dbReference type="ChEBI" id="CHEBI:15378"/>
        <dbReference type="ChEBI" id="CHEBI:16526"/>
        <dbReference type="ChEBI" id="CHEBI:58613"/>
        <dbReference type="ChEBI" id="CHEBI:58866"/>
        <dbReference type="EC" id="4.1.1.48"/>
    </reaction>
</comment>
<evidence type="ECO:0000259" key="19">
    <source>
        <dbReference type="Pfam" id="PF00697"/>
    </source>
</evidence>
<dbReference type="NCBIfam" id="NF001377">
    <property type="entry name" value="PRK00278.2-4"/>
    <property type="match status" value="1"/>
</dbReference>
<keyword evidence="12 17" id="KW-0413">Isomerase</keyword>
<sequence>MNNNILENLARASFEQTQERKLLLSEQELDQEVLKKINQFESEICPSKGFRFFQAIIQGKNDNSPALICECKKASPSKGVICDNYDPGFIARAYQEAKADAISVLCENSGFQGSVLDLKAVCQNVSIPVLRKDFITDPYQVKEAFVYGADAVLLIVSILDDQQLKVFLDLCLKLHLDALVECHDLSEIRKAIQTGARIIGVNNRNLKDFSVDCSNSLNLRNQVPDSILFVSESGFTSRTDIEIALANQVDAVLIGEALMKSDDKIQKIRELKGLVPSSLYEKKLNGLNLKKATPFIKLCGIQTKEDVDLINQYHPDRIGFILAPRSRRSVSIKQAQELSNFLDPTIEITAVFLKPDDEDCLQAVSFANRIQIHQPKDPEQICRLKQKIKIPVIEAFGIRSSQDLEAASRSVADEILLDASCPGSGKSFNWNLLKDYDRPFILAGGIDSSNIQQALSFNQIQGIDLASSIESMSPEGNIFKDQDKIETMMKLFKKEIQRIQDQAINPQTIKLQTNKYHRTNNGKYVS</sequence>
<comment type="pathway">
    <text evidence="3 17">Amino-acid biosynthesis; L-tryptophan biosynthesis; L-tryptophan from chorismate: step 3/5.</text>
</comment>
<evidence type="ECO:0000256" key="11">
    <source>
        <dbReference type="ARBA" id="ARBA00023141"/>
    </source>
</evidence>
<evidence type="ECO:0000256" key="12">
    <source>
        <dbReference type="ARBA" id="ARBA00023235"/>
    </source>
</evidence>
<evidence type="ECO:0000256" key="1">
    <source>
        <dbReference type="ARBA" id="ARBA00001164"/>
    </source>
</evidence>
<gene>
    <name evidence="16" type="primary">trpC</name>
    <name evidence="17" type="synonym">trpF</name>
    <name evidence="20" type="ORF">BO222_04915</name>
</gene>
<evidence type="ECO:0000256" key="13">
    <source>
        <dbReference type="ARBA" id="ARBA00023239"/>
    </source>
</evidence>
<name>A0A1U7NGT8_9FIRM</name>
<dbReference type="InterPro" id="IPR013798">
    <property type="entry name" value="Indole-3-glycerol_P_synth_dom"/>
</dbReference>
<evidence type="ECO:0000256" key="14">
    <source>
        <dbReference type="ARBA" id="ARBA00023268"/>
    </source>
</evidence>
<evidence type="ECO:0000256" key="8">
    <source>
        <dbReference type="ARBA" id="ARBA00022605"/>
    </source>
</evidence>
<dbReference type="AlphaFoldDB" id="A0A1U7NGT8"/>
<evidence type="ECO:0000259" key="18">
    <source>
        <dbReference type="Pfam" id="PF00218"/>
    </source>
</evidence>
<keyword evidence="14" id="KW-0511">Multifunctional enzyme</keyword>
<dbReference type="Proteomes" id="UP000186341">
    <property type="component" value="Unassembled WGS sequence"/>
</dbReference>
<dbReference type="HAMAP" id="MF_00134_B">
    <property type="entry name" value="IGPS_B"/>
    <property type="match status" value="1"/>
</dbReference>
<comment type="pathway">
    <text evidence="4 16">Amino-acid biosynthesis; L-tryptophan biosynthesis; L-tryptophan from chorismate: step 4/5.</text>
</comment>
<evidence type="ECO:0000256" key="16">
    <source>
        <dbReference type="HAMAP-Rule" id="MF_00134"/>
    </source>
</evidence>
<dbReference type="PROSITE" id="PS00614">
    <property type="entry name" value="IGPS"/>
    <property type="match status" value="1"/>
</dbReference>
<keyword evidence="8 16" id="KW-0028">Amino-acid biosynthesis</keyword>
<dbReference type="Gene3D" id="3.20.20.70">
    <property type="entry name" value="Aldolase class I"/>
    <property type="match status" value="2"/>
</dbReference>
<keyword evidence="21" id="KW-1185">Reference proteome</keyword>
<evidence type="ECO:0000313" key="21">
    <source>
        <dbReference type="Proteomes" id="UP000186341"/>
    </source>
</evidence>
<evidence type="ECO:0000256" key="17">
    <source>
        <dbReference type="HAMAP-Rule" id="MF_00135"/>
    </source>
</evidence>
<dbReference type="InterPro" id="IPR001240">
    <property type="entry name" value="PRAI_dom"/>
</dbReference>
<dbReference type="InterPro" id="IPR045186">
    <property type="entry name" value="Indole-3-glycerol_P_synth"/>
</dbReference>
<dbReference type="UniPathway" id="UPA00035">
    <property type="reaction ID" value="UER00042"/>
</dbReference>
<dbReference type="GO" id="GO:0004425">
    <property type="term" value="F:indole-3-glycerol-phosphate synthase activity"/>
    <property type="evidence" value="ECO:0007669"/>
    <property type="project" value="UniProtKB-UniRule"/>
</dbReference>
<proteinExistence type="inferred from homology"/>
<evidence type="ECO:0000256" key="15">
    <source>
        <dbReference type="ARBA" id="ARBA00025592"/>
    </source>
</evidence>
<evidence type="ECO:0000313" key="20">
    <source>
        <dbReference type="EMBL" id="OLU40537.1"/>
    </source>
</evidence>
<keyword evidence="11 16" id="KW-0057">Aromatic amino acid biosynthesis</keyword>
<dbReference type="CDD" id="cd00405">
    <property type="entry name" value="PRAI"/>
    <property type="match status" value="1"/>
</dbReference>
<dbReference type="EC" id="5.3.1.24" evidence="17"/>
<protein>
    <recommendedName>
        <fullName evidence="16 17">Multifunctional fusion protein</fullName>
    </recommendedName>
    <domain>
        <recommendedName>
            <fullName evidence="16">Indole-3-glycerol phosphate synthase</fullName>
            <shortName evidence="16">IGPS</shortName>
            <ecNumber evidence="16">4.1.1.48</ecNumber>
        </recommendedName>
    </domain>
    <domain>
        <recommendedName>
            <fullName evidence="17">N-(5'-phosphoribosyl)anthranilate isomerase</fullName>
            <shortName evidence="17">PRAI</shortName>
            <ecNumber evidence="17">5.3.1.24</ecNumber>
        </recommendedName>
    </domain>
</protein>
<evidence type="ECO:0000256" key="4">
    <source>
        <dbReference type="ARBA" id="ARBA00004696"/>
    </source>
</evidence>
<dbReference type="CDD" id="cd00331">
    <property type="entry name" value="IGPS"/>
    <property type="match status" value="1"/>
</dbReference>
<dbReference type="InterPro" id="IPR011060">
    <property type="entry name" value="RibuloseP-bd_barrel"/>
</dbReference>
<comment type="caution">
    <text evidence="20">The sequence shown here is derived from an EMBL/GenBank/DDBJ whole genome shotgun (WGS) entry which is preliminary data.</text>
</comment>
<dbReference type="EC" id="4.1.1.48" evidence="16"/>
<dbReference type="OrthoDB" id="9804217at2"/>
<comment type="similarity">
    <text evidence="7">In the C-terminal section; belongs to the TrpF family.</text>
</comment>
<evidence type="ECO:0000256" key="7">
    <source>
        <dbReference type="ARBA" id="ARBA00009847"/>
    </source>
</evidence>
<dbReference type="RefSeq" id="WP_075818925.1">
    <property type="nucleotide sequence ID" value="NZ_CAPNHH010000005.1"/>
</dbReference>
<comment type="similarity">
    <text evidence="5">In the N-terminal section; belongs to the TrpC family.</text>
</comment>